<evidence type="ECO:0008006" key="5">
    <source>
        <dbReference type="Google" id="ProtNLM"/>
    </source>
</evidence>
<comment type="caution">
    <text evidence="3">The sequence shown here is derived from an EMBL/GenBank/DDBJ whole genome shotgun (WGS) entry which is preliminary data.</text>
</comment>
<keyword evidence="2" id="KW-0812">Transmembrane</keyword>
<evidence type="ECO:0000313" key="3">
    <source>
        <dbReference type="EMBL" id="KPM48845.1"/>
    </source>
</evidence>
<organism evidence="3 4">
    <name type="scientific">Jiulongibacter sediminis</name>
    <dbReference type="NCBI Taxonomy" id="1605367"/>
    <lineage>
        <taxon>Bacteria</taxon>
        <taxon>Pseudomonadati</taxon>
        <taxon>Bacteroidota</taxon>
        <taxon>Cytophagia</taxon>
        <taxon>Cytophagales</taxon>
        <taxon>Leadbetterellaceae</taxon>
        <taxon>Jiulongibacter</taxon>
    </lineage>
</organism>
<sequence>MEQSESNNSSVLKAGLILAVAIAAVLGYLYFKERQKVAEKVVEVSEVNRDLMLTNTKLDSISTQLDARIAEVTALGGQVDELEALKAQLEKDKRNLIYSKNVSLKEYQDKIANYELALTEKDSEIRKLKEANMILTSENEVLLTEKTQLEEVKADLENTTATLKDSVFAINTKNAELSEKVSLAAALRPMNYAVSAINSRGKERDGEEFKARRVEKIKVAFKLAENPLTKKENKTVYMRMLDPTGSVISDMATGSGTFSFGGKETVYTAKQTIMFTNNGQTVDFIYDRGADYESGSYTIELFSEGYRIGQTTFAVK</sequence>
<keyword evidence="1" id="KW-0175">Coiled coil</keyword>
<feature type="transmembrane region" description="Helical" evidence="2">
    <location>
        <begin position="12"/>
        <end position="31"/>
    </location>
</feature>
<gene>
    <name evidence="3" type="ORF">AFM12_09775</name>
</gene>
<keyword evidence="2" id="KW-0472">Membrane</keyword>
<accession>A0A0P7C2G3</accession>
<reference evidence="3 4" key="1">
    <citation type="submission" date="2015-07" db="EMBL/GenBank/DDBJ databases">
        <title>The draft genome sequence of Leadbetterella sp. JN14-9.</title>
        <authorList>
            <person name="Liu Y."/>
            <person name="Du J."/>
            <person name="Shao Z."/>
        </authorList>
    </citation>
    <scope>NUCLEOTIDE SEQUENCE [LARGE SCALE GENOMIC DNA]</scope>
    <source>
        <strain evidence="3 4">JN14-9</strain>
    </source>
</reference>
<proteinExistence type="predicted"/>
<keyword evidence="2" id="KW-1133">Transmembrane helix</keyword>
<dbReference type="AlphaFoldDB" id="A0A0P7C2G3"/>
<feature type="coiled-coil region" evidence="1">
    <location>
        <begin position="72"/>
        <end position="166"/>
    </location>
</feature>
<dbReference type="RefSeq" id="WP_055147312.1">
    <property type="nucleotide sequence ID" value="NZ_CAKZPM010000032.1"/>
</dbReference>
<evidence type="ECO:0000256" key="1">
    <source>
        <dbReference type="SAM" id="Coils"/>
    </source>
</evidence>
<keyword evidence="4" id="KW-1185">Reference proteome</keyword>
<dbReference type="Proteomes" id="UP000050454">
    <property type="component" value="Unassembled WGS sequence"/>
</dbReference>
<protein>
    <recommendedName>
        <fullName evidence="5">Chromosome segregation protein SMC</fullName>
    </recommendedName>
</protein>
<dbReference type="OrthoDB" id="848185at2"/>
<evidence type="ECO:0000313" key="4">
    <source>
        <dbReference type="Proteomes" id="UP000050454"/>
    </source>
</evidence>
<evidence type="ECO:0000256" key="2">
    <source>
        <dbReference type="SAM" id="Phobius"/>
    </source>
</evidence>
<dbReference type="STRING" id="1605367.AFM12_09775"/>
<dbReference type="EMBL" id="LGTQ01000006">
    <property type="protein sequence ID" value="KPM48845.1"/>
    <property type="molecule type" value="Genomic_DNA"/>
</dbReference>
<dbReference type="PATRIC" id="fig|1605367.3.peg.3341"/>
<name>A0A0P7C2G3_9BACT</name>